<feature type="transmembrane region" description="Helical" evidence="5">
    <location>
        <begin position="136"/>
        <end position="160"/>
    </location>
</feature>
<dbReference type="EMBL" id="CP002098">
    <property type="protein sequence ID" value="ADM27832.1"/>
    <property type="molecule type" value="Genomic_DNA"/>
</dbReference>
<dbReference type="InterPro" id="IPR002379">
    <property type="entry name" value="ATPase_proteolipid_c-like_dom"/>
</dbReference>
<feature type="transmembrane region" description="Helical" evidence="5">
    <location>
        <begin position="47"/>
        <end position="69"/>
    </location>
</feature>
<dbReference type="KEGG" id="iag:Igag_1018"/>
<protein>
    <submittedName>
        <fullName evidence="7">H+transporting two-sector ATPase C subunit</fullName>
    </submittedName>
</protein>
<dbReference type="SUPFAM" id="SSF81333">
    <property type="entry name" value="F1F0 ATP synthase subunit C"/>
    <property type="match status" value="2"/>
</dbReference>
<evidence type="ECO:0000256" key="5">
    <source>
        <dbReference type="SAM" id="Phobius"/>
    </source>
</evidence>
<keyword evidence="3 5" id="KW-1133">Transmembrane helix</keyword>
<evidence type="ECO:0000256" key="2">
    <source>
        <dbReference type="ARBA" id="ARBA00022692"/>
    </source>
</evidence>
<keyword evidence="2 5" id="KW-0812">Transmembrane</keyword>
<evidence type="ECO:0000313" key="8">
    <source>
        <dbReference type="Proteomes" id="UP000001304"/>
    </source>
</evidence>
<dbReference type="AlphaFoldDB" id="E0SNN6"/>
<feature type="transmembrane region" description="Helical" evidence="5">
    <location>
        <begin position="81"/>
        <end position="101"/>
    </location>
</feature>
<feature type="domain" description="V-ATPase proteolipid subunit C-like" evidence="6">
    <location>
        <begin position="8"/>
        <end position="67"/>
    </location>
</feature>
<proteinExistence type="predicted"/>
<evidence type="ECO:0000256" key="3">
    <source>
        <dbReference type="ARBA" id="ARBA00022989"/>
    </source>
</evidence>
<comment type="subcellular location">
    <subcellularLocation>
        <location evidence="1">Membrane</location>
        <topology evidence="1">Multi-pass membrane protein</topology>
    </subcellularLocation>
</comment>
<dbReference type="GO" id="GO:0015078">
    <property type="term" value="F:proton transmembrane transporter activity"/>
    <property type="evidence" value="ECO:0007669"/>
    <property type="project" value="InterPro"/>
</dbReference>
<dbReference type="Pfam" id="PF00137">
    <property type="entry name" value="ATP-synt_C"/>
    <property type="match status" value="2"/>
</dbReference>
<reference evidence="7 8" key="1">
    <citation type="journal article" date="2010" name="Stand. Genomic Sci.">
        <title>Complete genome sequence of Ignisphaera aggregans type strain (AQ1.S1).</title>
        <authorList>
            <person name="Goker M."/>
            <person name="Held B."/>
            <person name="Lapidus A."/>
            <person name="Nolan M."/>
            <person name="Spring S."/>
            <person name="Yasawong M."/>
            <person name="Lucas S."/>
            <person name="Glavina Del Rio T."/>
            <person name="Tice H."/>
            <person name="Cheng J.F."/>
            <person name="Goodwin L."/>
            <person name="Tapia R."/>
            <person name="Pitluck S."/>
            <person name="Liolios K."/>
            <person name="Ivanova N."/>
            <person name="Mavromatis K."/>
            <person name="Mikhailova N."/>
            <person name="Pati A."/>
            <person name="Chen A."/>
            <person name="Palaniappan K."/>
            <person name="Brambilla E."/>
            <person name="Land M."/>
            <person name="Hauser L."/>
            <person name="Chang Y.J."/>
            <person name="Jeffries C.D."/>
            <person name="Brettin T."/>
            <person name="Detter J.C."/>
            <person name="Han C."/>
            <person name="Rohde M."/>
            <person name="Sikorski J."/>
            <person name="Woyke T."/>
            <person name="Bristow J."/>
            <person name="Eisen J.A."/>
            <person name="Markowitz V."/>
            <person name="Hugenholtz P."/>
            <person name="Kyrpides N.C."/>
            <person name="Klenk H.P."/>
        </authorList>
    </citation>
    <scope>NUCLEOTIDE SEQUENCE [LARGE SCALE GENOMIC DNA]</scope>
    <source>
        <strain evidence="8">DSM 17230 / JCM 13409 / AQ1.S1</strain>
    </source>
</reference>
<dbReference type="GO" id="GO:0033177">
    <property type="term" value="C:proton-transporting two-sector ATPase complex, proton-transporting domain"/>
    <property type="evidence" value="ECO:0007669"/>
    <property type="project" value="InterPro"/>
</dbReference>
<evidence type="ECO:0000313" key="7">
    <source>
        <dbReference type="EMBL" id="ADM27832.1"/>
    </source>
</evidence>
<sequence>MSGAIAYIGPALAEALAAIGSALGTQKAASAAVSVIAEDVRLRVKAYALAAFPMTQTIAYGFVYMLFCYSNVLPSLVSKYGSMDAIPLGIGLAILGISLLVGFAELFSAYGQGLVCGDGIVLLLRTQGRILSDAIILAAYEELFGIIGMVFGMTMLSIIAG</sequence>
<name>E0SNN6_IGNAA</name>
<feature type="domain" description="V-ATPase proteolipid subunit C-like" evidence="6">
    <location>
        <begin position="95"/>
        <end position="155"/>
    </location>
</feature>
<gene>
    <name evidence="7" type="ordered locus">Igag_1018</name>
</gene>
<dbReference type="BioCyc" id="IAGG583356:GHAH-1000-MONOMER"/>
<organism evidence="7 8">
    <name type="scientific">Ignisphaera aggregans (strain DSM 17230 / JCM 13409 / AQ1.S1)</name>
    <dbReference type="NCBI Taxonomy" id="583356"/>
    <lineage>
        <taxon>Archaea</taxon>
        <taxon>Thermoproteota</taxon>
        <taxon>Thermoprotei</taxon>
        <taxon>Desulfurococcales</taxon>
        <taxon>Desulfurococcaceae</taxon>
        <taxon>Ignisphaera</taxon>
    </lineage>
</organism>
<dbReference type="NCBIfam" id="NF006219">
    <property type="entry name" value="PRK08344.1"/>
    <property type="match status" value="1"/>
</dbReference>
<accession>E0SNN6</accession>
<evidence type="ECO:0000256" key="4">
    <source>
        <dbReference type="ARBA" id="ARBA00023136"/>
    </source>
</evidence>
<dbReference type="STRING" id="583356.Igag_1018"/>
<keyword evidence="4 5" id="KW-0472">Membrane</keyword>
<dbReference type="Proteomes" id="UP000001304">
    <property type="component" value="Chromosome"/>
</dbReference>
<dbReference type="HOGENOM" id="CLU_126047_0_0_2"/>
<evidence type="ECO:0000259" key="6">
    <source>
        <dbReference type="Pfam" id="PF00137"/>
    </source>
</evidence>
<evidence type="ECO:0000256" key="1">
    <source>
        <dbReference type="ARBA" id="ARBA00004141"/>
    </source>
</evidence>
<dbReference type="Gene3D" id="1.20.120.610">
    <property type="entry name" value="lithium bound rotor ring of v- atpase"/>
    <property type="match status" value="1"/>
</dbReference>
<dbReference type="InterPro" id="IPR035921">
    <property type="entry name" value="F/V-ATP_Csub_sf"/>
</dbReference>
<keyword evidence="8" id="KW-1185">Reference proteome</keyword>